<dbReference type="PANTHER" id="PTHR30055:SF175">
    <property type="entry name" value="HTH-TYPE TRANSCRIPTIONAL REPRESSOR KSTR2"/>
    <property type="match status" value="1"/>
</dbReference>
<protein>
    <submittedName>
        <fullName evidence="7">TetR/AcrR family transcriptional regulator</fullName>
    </submittedName>
</protein>
<feature type="DNA-binding region" description="H-T-H motif" evidence="5">
    <location>
        <begin position="31"/>
        <end position="50"/>
    </location>
</feature>
<evidence type="ECO:0000256" key="3">
    <source>
        <dbReference type="ARBA" id="ARBA00023125"/>
    </source>
</evidence>
<sequence length="218" mass="24008">MVVSERRAERKREILEATRTLFDERGVRDAQIEDIARAVGINRAIIYRHFSGKEELFAETLVGYLQELDRTLAAVDDPTVDPEQRLRTITATFLDFGAALPAFVDCAQALLRRRGEELMEEVSQKVMIDLGLAMAGCLNHAVEILQAGVASGQFHVRDPNLMANIFYTQALGVLNLATLQLSVREENPGLPAVDAVPFDEVKSLVLIAAVAMARGTES</sequence>
<dbReference type="SUPFAM" id="SSF48498">
    <property type="entry name" value="Tetracyclin repressor-like, C-terminal domain"/>
    <property type="match status" value="1"/>
</dbReference>
<dbReference type="Gene3D" id="1.10.357.10">
    <property type="entry name" value="Tetracycline Repressor, domain 2"/>
    <property type="match status" value="1"/>
</dbReference>
<gene>
    <name evidence="7" type="ORF">ESP62_010885</name>
</gene>
<evidence type="ECO:0000256" key="1">
    <source>
        <dbReference type="ARBA" id="ARBA00022491"/>
    </source>
</evidence>
<dbReference type="PANTHER" id="PTHR30055">
    <property type="entry name" value="HTH-TYPE TRANSCRIPTIONAL REGULATOR RUTR"/>
    <property type="match status" value="1"/>
</dbReference>
<dbReference type="SUPFAM" id="SSF46689">
    <property type="entry name" value="Homeodomain-like"/>
    <property type="match status" value="1"/>
</dbReference>
<dbReference type="RefSeq" id="WP_129183533.1">
    <property type="nucleotide sequence ID" value="NZ_JAGIOG010000001.1"/>
</dbReference>
<keyword evidence="1" id="KW-0678">Repressor</keyword>
<comment type="caution">
    <text evidence="7">The sequence shown here is derived from an EMBL/GenBank/DDBJ whole genome shotgun (WGS) entry which is preliminary data.</text>
</comment>
<keyword evidence="2" id="KW-0805">Transcription regulation</keyword>
<dbReference type="PROSITE" id="PS50977">
    <property type="entry name" value="HTH_TETR_2"/>
    <property type="match status" value="1"/>
</dbReference>
<dbReference type="AlphaFoldDB" id="A0A641AJV6"/>
<evidence type="ECO:0000256" key="2">
    <source>
        <dbReference type="ARBA" id="ARBA00023015"/>
    </source>
</evidence>
<dbReference type="PRINTS" id="PR00455">
    <property type="entry name" value="HTHTETR"/>
</dbReference>
<dbReference type="OrthoDB" id="8654052at2"/>
<dbReference type="GO" id="GO:0003700">
    <property type="term" value="F:DNA-binding transcription factor activity"/>
    <property type="evidence" value="ECO:0007669"/>
    <property type="project" value="TreeGrafter"/>
</dbReference>
<reference evidence="7" key="1">
    <citation type="submission" date="2019-09" db="EMBL/GenBank/DDBJ databases">
        <authorList>
            <person name="Li J."/>
        </authorList>
    </citation>
    <scope>NUCLEOTIDE SEQUENCE [LARGE SCALE GENOMIC DNA]</scope>
    <source>
        <strain evidence="7">NRBC 14897</strain>
    </source>
</reference>
<accession>A0A641AJV6</accession>
<evidence type="ECO:0000256" key="5">
    <source>
        <dbReference type="PROSITE-ProRule" id="PRU00335"/>
    </source>
</evidence>
<evidence type="ECO:0000256" key="4">
    <source>
        <dbReference type="ARBA" id="ARBA00023163"/>
    </source>
</evidence>
<name>A0A641AJV6_9ACTN</name>
<evidence type="ECO:0000313" key="8">
    <source>
        <dbReference type="Proteomes" id="UP001515100"/>
    </source>
</evidence>
<dbReference type="GO" id="GO:0000976">
    <property type="term" value="F:transcription cis-regulatory region binding"/>
    <property type="evidence" value="ECO:0007669"/>
    <property type="project" value="TreeGrafter"/>
</dbReference>
<dbReference type="InterPro" id="IPR009057">
    <property type="entry name" value="Homeodomain-like_sf"/>
</dbReference>
<dbReference type="InterPro" id="IPR036271">
    <property type="entry name" value="Tet_transcr_reg_TetR-rel_C_sf"/>
</dbReference>
<proteinExistence type="predicted"/>
<dbReference type="EMBL" id="SDPP02000003">
    <property type="protein sequence ID" value="KAA1375960.1"/>
    <property type="molecule type" value="Genomic_DNA"/>
</dbReference>
<evidence type="ECO:0000259" key="6">
    <source>
        <dbReference type="PROSITE" id="PS50977"/>
    </source>
</evidence>
<evidence type="ECO:0000313" key="7">
    <source>
        <dbReference type="EMBL" id="KAA1375960.1"/>
    </source>
</evidence>
<keyword evidence="4" id="KW-0804">Transcription</keyword>
<keyword evidence="8" id="KW-1185">Reference proteome</keyword>
<dbReference type="InterPro" id="IPR050109">
    <property type="entry name" value="HTH-type_TetR-like_transc_reg"/>
</dbReference>
<feature type="domain" description="HTH tetR-type" evidence="6">
    <location>
        <begin position="8"/>
        <end position="68"/>
    </location>
</feature>
<organism evidence="7 8">
    <name type="scientific">Aeromicrobium fastidiosum</name>
    <dbReference type="NCBI Taxonomy" id="52699"/>
    <lineage>
        <taxon>Bacteria</taxon>
        <taxon>Bacillati</taxon>
        <taxon>Actinomycetota</taxon>
        <taxon>Actinomycetes</taxon>
        <taxon>Propionibacteriales</taxon>
        <taxon>Nocardioidaceae</taxon>
        <taxon>Aeromicrobium</taxon>
    </lineage>
</organism>
<dbReference type="Proteomes" id="UP001515100">
    <property type="component" value="Unassembled WGS sequence"/>
</dbReference>
<keyword evidence="3 5" id="KW-0238">DNA-binding</keyword>
<dbReference type="InterPro" id="IPR001647">
    <property type="entry name" value="HTH_TetR"/>
</dbReference>
<dbReference type="Pfam" id="PF00440">
    <property type="entry name" value="TetR_N"/>
    <property type="match status" value="1"/>
</dbReference>